<protein>
    <recommendedName>
        <fullName evidence="3">Ig-like domain-containing protein</fullName>
    </recommendedName>
</protein>
<evidence type="ECO:0000313" key="5">
    <source>
        <dbReference type="Proteomes" id="UP000007110"/>
    </source>
</evidence>
<feature type="region of interest" description="Disordered" evidence="1">
    <location>
        <begin position="701"/>
        <end position="747"/>
    </location>
</feature>
<proteinExistence type="predicted"/>
<dbReference type="InterPro" id="IPR007110">
    <property type="entry name" value="Ig-like_dom"/>
</dbReference>
<dbReference type="InParanoid" id="A0A7M7NJP4"/>
<name>A0A7M7NJP4_STRPU</name>
<feature type="compositionally biased region" description="Low complexity" evidence="1">
    <location>
        <begin position="347"/>
        <end position="362"/>
    </location>
</feature>
<sequence>MHELQYTHTGKQFNQNLRDHTSKTMAICLLRKPFNLPVLVLLIVFIVPSLAVTDCKYGQYWDTSYEACQNCSPCDKDVILGTSQDYSPMYDCKKHKSLCPNWCSVQSASRSNEGSDACPPTTPSPPGRIARAPQILTCMAFSFFISLFPFMLPSTFYRKFWDGSACTECSPCPARLISSDIYQELPCYRLGGICPYWCSPRQADPRGETPAASSACYTNKYPPTTQSPAVPQVNVTITEPRYNLTANAYTVSCSASFRDMDIPTLKWYGPSGQLLASTDTSGKWKVTEGEVTEEVVTQGVVTQGVVSTTLLMKDFQEGDAGNYMCEAQGERSDNRTILLEYVEPPAITSTSSPTTQPSQPSIKPKPTAGESNTPKEGGLSTLWVIVIAVGVLAGVVLCAVCAFLILKQRFTRRGRTQRSIVTVADTEAHPLVTVNNLVERLFLETSDFKSATVKGIQACLDQPKCEAVIIKKNRKKIGIVRTGSNQDAFFIETLAWNDSIGVWMEYSHKNIFLLSWMKCFQRDNELLKTLKMKCLKIGNVAETSAHISCPSIENTFYMHFEEKNVPGGSSSAGAVELMCDGSREISDLRPSVTYSVQLGIKGQTGDSGGYNWVWKEEFTTRSITVQSVTPNDTSAKITLNEHSIPELYYEINQAKLKPMTSAEILIPSLIPGMEQVLQIKVKENVGGTTAYRLLQEKSFKTSGSVDGGGDYRGYATTDGPISEPEEEPGPSHPRRKKPSRTNVPTKCGTGLLEAIHTLRHSEKFKQVYYHTPQCVLEAVLDCLREFLKVHKNIIPKVKYVAKGKQRGMEAIEGFITHYDMQDYTGIFDLLKRFICYDKVHTQAGVFFAEQLLEAHCIDLRTCHVCKHAVYLLRWYVERQSSVDSRQSTVC</sequence>
<dbReference type="AlphaFoldDB" id="A0A7M7NJP4"/>
<keyword evidence="2" id="KW-1133">Transmembrane helix</keyword>
<evidence type="ECO:0000313" key="4">
    <source>
        <dbReference type="EnsemblMetazoa" id="XP_030836762"/>
    </source>
</evidence>
<dbReference type="KEGG" id="spu:757164"/>
<keyword evidence="2" id="KW-0472">Membrane</keyword>
<organism evidence="4 5">
    <name type="scientific">Strongylocentrotus purpuratus</name>
    <name type="common">Purple sea urchin</name>
    <dbReference type="NCBI Taxonomy" id="7668"/>
    <lineage>
        <taxon>Eukaryota</taxon>
        <taxon>Metazoa</taxon>
        <taxon>Echinodermata</taxon>
        <taxon>Eleutherozoa</taxon>
        <taxon>Echinozoa</taxon>
        <taxon>Echinoidea</taxon>
        <taxon>Euechinoidea</taxon>
        <taxon>Echinacea</taxon>
        <taxon>Camarodonta</taxon>
        <taxon>Echinidea</taxon>
        <taxon>Strongylocentrotidae</taxon>
        <taxon>Strongylocentrotus</taxon>
    </lineage>
</organism>
<dbReference type="PROSITE" id="PS50835">
    <property type="entry name" value="IG_LIKE"/>
    <property type="match status" value="1"/>
</dbReference>
<dbReference type="InterPro" id="IPR036179">
    <property type="entry name" value="Ig-like_dom_sf"/>
</dbReference>
<feature type="transmembrane region" description="Helical" evidence="2">
    <location>
        <begin position="135"/>
        <end position="152"/>
    </location>
</feature>
<dbReference type="OrthoDB" id="10180977at2759"/>
<feature type="domain" description="Ig-like" evidence="3">
    <location>
        <begin position="231"/>
        <end position="338"/>
    </location>
</feature>
<keyword evidence="2" id="KW-0812">Transmembrane</keyword>
<feature type="transmembrane region" description="Helical" evidence="2">
    <location>
        <begin position="34"/>
        <end position="52"/>
    </location>
</feature>
<dbReference type="OMA" id="TCMAFSF"/>
<keyword evidence="5" id="KW-1185">Reference proteome</keyword>
<dbReference type="RefSeq" id="XP_030836762.1">
    <property type="nucleotide sequence ID" value="XM_030980902.1"/>
</dbReference>
<feature type="region of interest" description="Disordered" evidence="1">
    <location>
        <begin position="347"/>
        <end position="374"/>
    </location>
</feature>
<reference evidence="4" key="2">
    <citation type="submission" date="2021-01" db="UniProtKB">
        <authorList>
            <consortium name="EnsemblMetazoa"/>
        </authorList>
    </citation>
    <scope>IDENTIFICATION</scope>
</reference>
<dbReference type="EnsemblMetazoa" id="XM_030980902">
    <property type="protein sequence ID" value="XP_030836762"/>
    <property type="gene ID" value="LOC757164"/>
</dbReference>
<dbReference type="InterPro" id="IPR013783">
    <property type="entry name" value="Ig-like_fold"/>
</dbReference>
<evidence type="ECO:0000256" key="1">
    <source>
        <dbReference type="SAM" id="MobiDB-lite"/>
    </source>
</evidence>
<evidence type="ECO:0000256" key="2">
    <source>
        <dbReference type="SAM" id="Phobius"/>
    </source>
</evidence>
<feature type="transmembrane region" description="Helical" evidence="2">
    <location>
        <begin position="382"/>
        <end position="406"/>
    </location>
</feature>
<dbReference type="SUPFAM" id="SSF48726">
    <property type="entry name" value="Immunoglobulin"/>
    <property type="match status" value="1"/>
</dbReference>
<dbReference type="GeneID" id="757164"/>
<dbReference type="Proteomes" id="UP000007110">
    <property type="component" value="Unassembled WGS sequence"/>
</dbReference>
<accession>A0A7M7NJP4</accession>
<evidence type="ECO:0000259" key="3">
    <source>
        <dbReference type="PROSITE" id="PS50835"/>
    </source>
</evidence>
<reference evidence="5" key="1">
    <citation type="submission" date="2015-02" db="EMBL/GenBank/DDBJ databases">
        <title>Genome sequencing for Strongylocentrotus purpuratus.</title>
        <authorList>
            <person name="Murali S."/>
            <person name="Liu Y."/>
            <person name="Vee V."/>
            <person name="English A."/>
            <person name="Wang M."/>
            <person name="Skinner E."/>
            <person name="Han Y."/>
            <person name="Muzny D.M."/>
            <person name="Worley K.C."/>
            <person name="Gibbs R.A."/>
        </authorList>
    </citation>
    <scope>NUCLEOTIDE SEQUENCE</scope>
</reference>
<dbReference type="Gene3D" id="2.60.40.10">
    <property type="entry name" value="Immunoglobulins"/>
    <property type="match status" value="1"/>
</dbReference>